<protein>
    <submittedName>
        <fullName evidence="1">Uncharacterized protein</fullName>
    </submittedName>
</protein>
<dbReference type="EMBL" id="JAFBDZ010000003">
    <property type="protein sequence ID" value="MBM7586943.1"/>
    <property type="molecule type" value="Genomic_DNA"/>
</dbReference>
<sequence>MSGLPGKIACGVGLFLLTLKRNHYFIVRTYL</sequence>
<reference evidence="1 2" key="1">
    <citation type="submission" date="2021-01" db="EMBL/GenBank/DDBJ databases">
        <title>Genomic Encyclopedia of Type Strains, Phase IV (KMG-IV): sequencing the most valuable type-strain genomes for metagenomic binning, comparative biology and taxonomic classification.</title>
        <authorList>
            <person name="Goeker M."/>
        </authorList>
    </citation>
    <scope>NUCLEOTIDE SEQUENCE [LARGE SCALE GENOMIC DNA]</scope>
    <source>
        <strain evidence="1 2">DSM 24834</strain>
    </source>
</reference>
<keyword evidence="2" id="KW-1185">Reference proteome</keyword>
<evidence type="ECO:0000313" key="2">
    <source>
        <dbReference type="Proteomes" id="UP001646157"/>
    </source>
</evidence>
<gene>
    <name evidence="1" type="ORF">JOC86_003495</name>
</gene>
<proteinExistence type="predicted"/>
<comment type="caution">
    <text evidence="1">The sequence shown here is derived from an EMBL/GenBank/DDBJ whole genome shotgun (WGS) entry which is preliminary data.</text>
</comment>
<accession>A0ABS2NGI8</accession>
<dbReference type="Proteomes" id="UP001646157">
    <property type="component" value="Unassembled WGS sequence"/>
</dbReference>
<name>A0ABS2NGI8_9BACI</name>
<organism evidence="1 2">
    <name type="scientific">Rossellomorea pakistanensis</name>
    <dbReference type="NCBI Taxonomy" id="992288"/>
    <lineage>
        <taxon>Bacteria</taxon>
        <taxon>Bacillati</taxon>
        <taxon>Bacillota</taxon>
        <taxon>Bacilli</taxon>
        <taxon>Bacillales</taxon>
        <taxon>Bacillaceae</taxon>
        <taxon>Rossellomorea</taxon>
    </lineage>
</organism>
<evidence type="ECO:0000313" key="1">
    <source>
        <dbReference type="EMBL" id="MBM7586943.1"/>
    </source>
</evidence>